<dbReference type="AlphaFoldDB" id="A0AAF0Y6A4"/>
<gene>
    <name evidence="1" type="ORF">LOC62_02G002576</name>
</gene>
<proteinExistence type="predicted"/>
<evidence type="ECO:0000313" key="1">
    <source>
        <dbReference type="EMBL" id="WOO79039.1"/>
    </source>
</evidence>
<dbReference type="RefSeq" id="XP_062625071.1">
    <property type="nucleotide sequence ID" value="XM_062769087.1"/>
</dbReference>
<protein>
    <submittedName>
        <fullName evidence="1">Uncharacterized protein</fullName>
    </submittedName>
</protein>
<dbReference type="EMBL" id="CP086715">
    <property type="protein sequence ID" value="WOO79039.1"/>
    <property type="molecule type" value="Genomic_DNA"/>
</dbReference>
<evidence type="ECO:0000313" key="2">
    <source>
        <dbReference type="Proteomes" id="UP000827549"/>
    </source>
</evidence>
<sequence>MLDRTAFPHIFDLVLRHAPTPSLIRLRLVSRERPTRWWDCAEEPDAEQEAELAVVATQLARTRVLDVAGAVPVSFTRWFHRLIGPRGTFKTNRITRVFNHNDLTDDPDTWPARPTPDPLSDVLVRYSSPVAHTIRRGLGGLSSLSRVSRDGHHKVVHHVRLRDIKLGQGAYMARDTALFGASAYYVVFEEDLGAGEVQELLEEGNISKQLVTFTVGLARRVRCGKSVVLVGLTSTQRRPHKAPRVTTKHSPGELLAGYIMEKLCSLLRDGPDKIHSRVQFTSHAEFCSLFSEDDRRIIMAPRPPAADPETPAPAPASP</sequence>
<name>A0AAF0Y6A4_9TREE</name>
<keyword evidence="2" id="KW-1185">Reference proteome</keyword>
<accession>A0AAF0Y6A4</accession>
<organism evidence="1 2">
    <name type="scientific">Vanrija pseudolonga</name>
    <dbReference type="NCBI Taxonomy" id="143232"/>
    <lineage>
        <taxon>Eukaryota</taxon>
        <taxon>Fungi</taxon>
        <taxon>Dikarya</taxon>
        <taxon>Basidiomycota</taxon>
        <taxon>Agaricomycotina</taxon>
        <taxon>Tremellomycetes</taxon>
        <taxon>Trichosporonales</taxon>
        <taxon>Trichosporonaceae</taxon>
        <taxon>Vanrija</taxon>
    </lineage>
</organism>
<dbReference type="Proteomes" id="UP000827549">
    <property type="component" value="Chromosome 2"/>
</dbReference>
<dbReference type="GeneID" id="87805823"/>
<reference evidence="1" key="1">
    <citation type="submission" date="2023-10" db="EMBL/GenBank/DDBJ databases">
        <authorList>
            <person name="Noh H."/>
        </authorList>
    </citation>
    <scope>NUCLEOTIDE SEQUENCE</scope>
    <source>
        <strain evidence="1">DUCC4014</strain>
    </source>
</reference>